<protein>
    <submittedName>
        <fullName evidence="3">Uncharacterized protein (TIGR03083 family)</fullName>
    </submittedName>
</protein>
<accession>A0A561U675</accession>
<reference evidence="3 4" key="1">
    <citation type="submission" date="2019-06" db="EMBL/GenBank/DDBJ databases">
        <title>Sequencing the genomes of 1000 actinobacteria strains.</title>
        <authorList>
            <person name="Klenk H.-P."/>
        </authorList>
    </citation>
    <scope>NUCLEOTIDE SEQUENCE [LARGE SCALE GENOMIC DNA]</scope>
    <source>
        <strain evidence="3 4">DSM 46699</strain>
    </source>
</reference>
<dbReference type="EMBL" id="VIWX01000003">
    <property type="protein sequence ID" value="TWF94869.1"/>
    <property type="molecule type" value="Genomic_DNA"/>
</dbReference>
<dbReference type="RefSeq" id="WP_145741132.1">
    <property type="nucleotide sequence ID" value="NZ_VIWX01000003.1"/>
</dbReference>
<dbReference type="InterPro" id="IPR024344">
    <property type="entry name" value="MDMPI_metal-binding"/>
</dbReference>
<evidence type="ECO:0000259" key="1">
    <source>
        <dbReference type="Pfam" id="PF07398"/>
    </source>
</evidence>
<feature type="domain" description="Mycothiol-dependent maleylpyruvate isomerase metal-binding" evidence="2">
    <location>
        <begin position="6"/>
        <end position="119"/>
    </location>
</feature>
<dbReference type="NCBIfam" id="TIGR03083">
    <property type="entry name" value="maleylpyruvate isomerase family mycothiol-dependent enzyme"/>
    <property type="match status" value="1"/>
</dbReference>
<evidence type="ECO:0000313" key="4">
    <source>
        <dbReference type="Proteomes" id="UP000316184"/>
    </source>
</evidence>
<gene>
    <name evidence="3" type="ORF">FHU35_13590</name>
</gene>
<keyword evidence="4" id="KW-1185">Reference proteome</keyword>
<dbReference type="Proteomes" id="UP000316184">
    <property type="component" value="Unassembled WGS sequence"/>
</dbReference>
<dbReference type="PANTHER" id="PTHR40758:SF1">
    <property type="entry name" value="CONSERVED PROTEIN"/>
    <property type="match status" value="1"/>
</dbReference>
<dbReference type="GO" id="GO:0046872">
    <property type="term" value="F:metal ion binding"/>
    <property type="evidence" value="ECO:0007669"/>
    <property type="project" value="InterPro"/>
</dbReference>
<organism evidence="3 4">
    <name type="scientific">Saccharopolyspora dendranthemae</name>
    <dbReference type="NCBI Taxonomy" id="1181886"/>
    <lineage>
        <taxon>Bacteria</taxon>
        <taxon>Bacillati</taxon>
        <taxon>Actinomycetota</taxon>
        <taxon>Actinomycetes</taxon>
        <taxon>Pseudonocardiales</taxon>
        <taxon>Pseudonocardiaceae</taxon>
        <taxon>Saccharopolyspora</taxon>
    </lineage>
</organism>
<dbReference type="SUPFAM" id="SSF109854">
    <property type="entry name" value="DinB/YfiT-like putative metalloenzymes"/>
    <property type="match status" value="1"/>
</dbReference>
<proteinExistence type="predicted"/>
<dbReference type="GO" id="GO:0005886">
    <property type="term" value="C:plasma membrane"/>
    <property type="evidence" value="ECO:0007669"/>
    <property type="project" value="TreeGrafter"/>
</dbReference>
<comment type="caution">
    <text evidence="3">The sequence shown here is derived from an EMBL/GenBank/DDBJ whole genome shotgun (WGS) entry which is preliminary data.</text>
</comment>
<dbReference type="Pfam" id="PF11716">
    <property type="entry name" value="MDMPI_N"/>
    <property type="match status" value="1"/>
</dbReference>
<dbReference type="OrthoDB" id="3671213at2"/>
<dbReference type="InterPro" id="IPR010872">
    <property type="entry name" value="MDMPI_C-term_domain"/>
</dbReference>
<dbReference type="InterPro" id="IPR017517">
    <property type="entry name" value="Maleyloyr_isom"/>
</dbReference>
<evidence type="ECO:0000313" key="3">
    <source>
        <dbReference type="EMBL" id="TWF94869.1"/>
    </source>
</evidence>
<dbReference type="PANTHER" id="PTHR40758">
    <property type="entry name" value="CONSERVED PROTEIN"/>
    <property type="match status" value="1"/>
</dbReference>
<feature type="domain" description="MDMPI C-terminal" evidence="1">
    <location>
        <begin position="132"/>
        <end position="215"/>
    </location>
</feature>
<dbReference type="Pfam" id="PF07398">
    <property type="entry name" value="MDMPI_C"/>
    <property type="match status" value="1"/>
</dbReference>
<sequence>MDFLGELTRQLGAFRDLLHGDLSVPIEHCPGWTLRDLADHLGNENRWVATAVRDGHGDHVRAPAPDHALIPWFEETCAEMLAELTTDPDEPAWTIAPPNTVGFWHRRRCHETVIHRWDAENSLGRITPIDPDLATDGVAEVFDTMAPRQVALRRSPAPQHAIRFNASDTGSAWTYGPGSAVADCTAPSETLYLLLWNRLAPNDPAVTWCGDLEAARTTLTGRLVP</sequence>
<dbReference type="InterPro" id="IPR034660">
    <property type="entry name" value="DinB/YfiT-like"/>
</dbReference>
<evidence type="ECO:0000259" key="2">
    <source>
        <dbReference type="Pfam" id="PF11716"/>
    </source>
</evidence>
<name>A0A561U675_9PSEU</name>
<dbReference type="AlphaFoldDB" id="A0A561U675"/>